<evidence type="ECO:0000313" key="7">
    <source>
        <dbReference type="EMBL" id="KAG0263005.1"/>
    </source>
</evidence>
<dbReference type="InterPro" id="IPR007271">
    <property type="entry name" value="Nuc_sug_transpt"/>
</dbReference>
<dbReference type="Gene3D" id="1.10.3730.20">
    <property type="match status" value="1"/>
</dbReference>
<evidence type="ECO:0000256" key="3">
    <source>
        <dbReference type="ARBA" id="ARBA00022989"/>
    </source>
</evidence>
<feature type="transmembrane region" description="Helical" evidence="6">
    <location>
        <begin position="717"/>
        <end position="734"/>
    </location>
</feature>
<feature type="transmembrane region" description="Helical" evidence="6">
    <location>
        <begin position="391"/>
        <end position="410"/>
    </location>
</feature>
<dbReference type="PANTHER" id="PTHR10231">
    <property type="entry name" value="NUCLEOTIDE-SUGAR TRANSMEMBRANE TRANSPORTER"/>
    <property type="match status" value="1"/>
</dbReference>
<evidence type="ECO:0008006" key="9">
    <source>
        <dbReference type="Google" id="ProtNLM"/>
    </source>
</evidence>
<dbReference type="SUPFAM" id="SSF103481">
    <property type="entry name" value="Multidrug resistance efflux transporter EmrE"/>
    <property type="match status" value="1"/>
</dbReference>
<feature type="compositionally biased region" description="Low complexity" evidence="5">
    <location>
        <begin position="320"/>
        <end position="349"/>
    </location>
</feature>
<dbReference type="AlphaFoldDB" id="A0A9P6U7N1"/>
<evidence type="ECO:0000256" key="5">
    <source>
        <dbReference type="SAM" id="MobiDB-lite"/>
    </source>
</evidence>
<dbReference type="NCBIfam" id="TIGR00803">
    <property type="entry name" value="nst"/>
    <property type="match status" value="2"/>
</dbReference>
<evidence type="ECO:0000256" key="2">
    <source>
        <dbReference type="ARBA" id="ARBA00022692"/>
    </source>
</evidence>
<feature type="compositionally biased region" description="Polar residues" evidence="5">
    <location>
        <begin position="73"/>
        <end position="87"/>
    </location>
</feature>
<dbReference type="GO" id="GO:0015165">
    <property type="term" value="F:pyrimidine nucleotide-sugar transmembrane transporter activity"/>
    <property type="evidence" value="ECO:0007669"/>
    <property type="project" value="InterPro"/>
</dbReference>
<feature type="compositionally biased region" description="Polar residues" evidence="5">
    <location>
        <begin position="143"/>
        <end position="157"/>
    </location>
</feature>
<dbReference type="InterPro" id="IPR037185">
    <property type="entry name" value="EmrE-like"/>
</dbReference>
<evidence type="ECO:0000256" key="4">
    <source>
        <dbReference type="ARBA" id="ARBA00023136"/>
    </source>
</evidence>
<evidence type="ECO:0000313" key="8">
    <source>
        <dbReference type="Proteomes" id="UP000807716"/>
    </source>
</evidence>
<gene>
    <name evidence="7" type="ORF">DFQ27_002000</name>
</gene>
<protein>
    <recommendedName>
        <fullName evidence="9">Nucleotide-sugar transporter</fullName>
    </recommendedName>
</protein>
<feature type="transmembrane region" description="Helical" evidence="6">
    <location>
        <begin position="422"/>
        <end position="447"/>
    </location>
</feature>
<feature type="compositionally biased region" description="Low complexity" evidence="5">
    <location>
        <begin position="98"/>
        <end position="142"/>
    </location>
</feature>
<comment type="subcellular location">
    <subcellularLocation>
        <location evidence="1">Membrane</location>
        <topology evidence="1">Multi-pass membrane protein</topology>
    </subcellularLocation>
</comment>
<keyword evidence="2 6" id="KW-0812">Transmembrane</keyword>
<dbReference type="OrthoDB" id="408493at2759"/>
<organism evidence="7 8">
    <name type="scientific">Actinomortierella ambigua</name>
    <dbReference type="NCBI Taxonomy" id="1343610"/>
    <lineage>
        <taxon>Eukaryota</taxon>
        <taxon>Fungi</taxon>
        <taxon>Fungi incertae sedis</taxon>
        <taxon>Mucoromycota</taxon>
        <taxon>Mortierellomycotina</taxon>
        <taxon>Mortierellomycetes</taxon>
        <taxon>Mortierellales</taxon>
        <taxon>Mortierellaceae</taxon>
        <taxon>Actinomortierella</taxon>
    </lineage>
</organism>
<feature type="region of interest" description="Disordered" evidence="5">
    <location>
        <begin position="221"/>
        <end position="374"/>
    </location>
</feature>
<keyword evidence="4 6" id="KW-0472">Membrane</keyword>
<name>A0A9P6U7N1_9FUNG</name>
<feature type="compositionally biased region" description="Low complexity" evidence="5">
    <location>
        <begin position="158"/>
        <end position="207"/>
    </location>
</feature>
<sequence length="766" mass="82603">MNGPQQIPSVAAAAAPPPPLPASPGSGSVTGSGSGSARTRARTLSSNNSSAAPATLDTSPQALLFKHQRHLQPEQTISDPGSPSTQALDKIMSSLVEQQQQQQQQQQQLHHYHQQHQQYHLQQQQQQQQQQQHQQHHYQQQHPSATTNSTSTNLKRNSTLSQQTLAPLSTTTTSTTTSTTQSSSSFLPHSALSSDSPPSAAAPPYIHSAGSHYSASPAANTLVGSDLPSHHNHPAPYSVAASSSHHLPSQHQHQFPVPNTPPPHTASFGIATADASGSAISNSNPLQHRPFTPLKSSFPGSISSDLPESPSATINFDPVSSTTGTITSTTGHSPPSHQYKPFSTSSSSSKPGRKHPMGTEKHMGSLPTIHYQNGRGRSEGKTTFMGVSMKHLSLVVLLLQNSTLVLMMRYSRVNVDPDQPLYLASTAVFFAELIKLLACVSVLVYTTKSLPRTFYILRKEILEQPKEIAKMLVPSGLYALQNNLLYIALSNLEAATFQVTYQMKILSTALFSVAMLGRRLTRQKWLALILLMIGVTLVQLQNVGSAKSSPAVVVVQDDADELDTDGVDLTGGDGVVDASATAAVVEEDGVTSQNPIIGLLAVMTSCVSSGFAGCYFEKILKGSETDMWVRNIQLGISGSLFSFLAMFYDRQKIYEGGLLQGYSTITWMVVINQALGGLLVAIVVKYADNILKGFATSLSIIISGIISVYFFDFEPSMQFQIGTMVVILATFLYGRPDAPLPGSMFGIRREKKYVPLDRINVVLKHL</sequence>
<comment type="caution">
    <text evidence="7">The sequence shown here is derived from an EMBL/GenBank/DDBJ whole genome shotgun (WGS) entry which is preliminary data.</text>
</comment>
<feature type="region of interest" description="Disordered" evidence="5">
    <location>
        <begin position="1"/>
        <end position="207"/>
    </location>
</feature>
<feature type="compositionally biased region" description="Polar residues" evidence="5">
    <location>
        <begin position="44"/>
        <end position="61"/>
    </location>
</feature>
<accession>A0A9P6U7N1</accession>
<proteinExistence type="predicted"/>
<dbReference type="Pfam" id="PF04142">
    <property type="entry name" value="Nuc_sug_transp"/>
    <property type="match status" value="1"/>
</dbReference>
<feature type="compositionally biased region" description="Low complexity" evidence="5">
    <location>
        <begin position="242"/>
        <end position="254"/>
    </location>
</feature>
<evidence type="ECO:0000256" key="6">
    <source>
        <dbReference type="SAM" id="Phobius"/>
    </source>
</evidence>
<feature type="transmembrane region" description="Helical" evidence="6">
    <location>
        <begin position="628"/>
        <end position="648"/>
    </location>
</feature>
<keyword evidence="3 6" id="KW-1133">Transmembrane helix</keyword>
<dbReference type="Proteomes" id="UP000807716">
    <property type="component" value="Unassembled WGS sequence"/>
</dbReference>
<feature type="transmembrane region" description="Helical" evidence="6">
    <location>
        <begin position="660"/>
        <end position="684"/>
    </location>
</feature>
<feature type="compositionally biased region" description="Polar residues" evidence="5">
    <location>
        <begin position="294"/>
        <end position="314"/>
    </location>
</feature>
<feature type="transmembrane region" description="Helical" evidence="6">
    <location>
        <begin position="596"/>
        <end position="616"/>
    </location>
</feature>
<dbReference type="GO" id="GO:0000139">
    <property type="term" value="C:Golgi membrane"/>
    <property type="evidence" value="ECO:0007669"/>
    <property type="project" value="InterPro"/>
</dbReference>
<reference evidence="7" key="1">
    <citation type="journal article" date="2020" name="Fungal Divers.">
        <title>Resolving the Mortierellaceae phylogeny through synthesis of multi-gene phylogenetics and phylogenomics.</title>
        <authorList>
            <person name="Vandepol N."/>
            <person name="Liber J."/>
            <person name="Desiro A."/>
            <person name="Na H."/>
            <person name="Kennedy M."/>
            <person name="Barry K."/>
            <person name="Grigoriev I.V."/>
            <person name="Miller A.N."/>
            <person name="O'Donnell K."/>
            <person name="Stajich J.E."/>
            <person name="Bonito G."/>
        </authorList>
    </citation>
    <scope>NUCLEOTIDE SEQUENCE</scope>
    <source>
        <strain evidence="7">BC1065</strain>
    </source>
</reference>
<feature type="transmembrane region" description="Helical" evidence="6">
    <location>
        <begin position="525"/>
        <end position="544"/>
    </location>
</feature>
<dbReference type="EMBL" id="JAAAJB010000171">
    <property type="protein sequence ID" value="KAG0263005.1"/>
    <property type="molecule type" value="Genomic_DNA"/>
</dbReference>
<keyword evidence="8" id="KW-1185">Reference proteome</keyword>
<feature type="transmembrane region" description="Helical" evidence="6">
    <location>
        <begin position="691"/>
        <end position="711"/>
    </location>
</feature>
<evidence type="ECO:0000256" key="1">
    <source>
        <dbReference type="ARBA" id="ARBA00004141"/>
    </source>
</evidence>